<evidence type="ECO:0000256" key="5">
    <source>
        <dbReference type="ARBA" id="ARBA00022679"/>
    </source>
</evidence>
<dbReference type="InterPro" id="IPR003699">
    <property type="entry name" value="QueA"/>
</dbReference>
<comment type="subunit">
    <text evidence="3 13">Monomer.</text>
</comment>
<dbReference type="Proteomes" id="UP000325372">
    <property type="component" value="Unassembled WGS sequence"/>
</dbReference>
<evidence type="ECO:0000256" key="4">
    <source>
        <dbReference type="ARBA" id="ARBA00022490"/>
    </source>
</evidence>
<evidence type="ECO:0000256" key="13">
    <source>
        <dbReference type="HAMAP-Rule" id="MF_00113"/>
    </source>
</evidence>
<evidence type="ECO:0000256" key="10">
    <source>
        <dbReference type="ARBA" id="ARBA00066503"/>
    </source>
</evidence>
<evidence type="ECO:0000256" key="11">
    <source>
        <dbReference type="ARBA" id="ARBA00069325"/>
    </source>
</evidence>
<dbReference type="GO" id="GO:0005737">
    <property type="term" value="C:cytoplasm"/>
    <property type="evidence" value="ECO:0007669"/>
    <property type="project" value="UniProtKB-SubCell"/>
</dbReference>
<dbReference type="Gene3D" id="2.40.10.240">
    <property type="entry name" value="QueA-like"/>
    <property type="match status" value="1"/>
</dbReference>
<dbReference type="InterPro" id="IPR042119">
    <property type="entry name" value="QueA_dom2"/>
</dbReference>
<dbReference type="AlphaFoldDB" id="A0A5N0T7V0"/>
<comment type="subcellular location">
    <subcellularLocation>
        <location evidence="1 13">Cytoplasm</location>
    </subcellularLocation>
</comment>
<evidence type="ECO:0000313" key="14">
    <source>
        <dbReference type="EMBL" id="KAA9130574.1"/>
    </source>
</evidence>
<comment type="catalytic activity">
    <reaction evidence="8 13">
        <text>7-aminomethyl-7-carbaguanosine(34) in tRNA + S-adenosyl-L-methionine = epoxyqueuosine(34) in tRNA + adenine + L-methionine + 2 H(+)</text>
        <dbReference type="Rhea" id="RHEA:32155"/>
        <dbReference type="Rhea" id="RHEA-COMP:10342"/>
        <dbReference type="Rhea" id="RHEA-COMP:18582"/>
        <dbReference type="ChEBI" id="CHEBI:15378"/>
        <dbReference type="ChEBI" id="CHEBI:16708"/>
        <dbReference type="ChEBI" id="CHEBI:57844"/>
        <dbReference type="ChEBI" id="CHEBI:59789"/>
        <dbReference type="ChEBI" id="CHEBI:82833"/>
        <dbReference type="ChEBI" id="CHEBI:194443"/>
        <dbReference type="EC" id="2.4.99.17"/>
    </reaction>
</comment>
<keyword evidence="14" id="KW-0413">Isomerase</keyword>
<comment type="function">
    <text evidence="13">Transfers and isomerizes the ribose moiety from AdoMet to the 7-aminomethyl group of 7-deazaguanine (preQ1-tRNA) to give epoxyqueuosine (oQ-tRNA).</text>
</comment>
<comment type="caution">
    <text evidence="14">The sequence shown here is derived from an EMBL/GenBank/DDBJ whole genome shotgun (WGS) entry which is preliminary data.</text>
</comment>
<dbReference type="SUPFAM" id="SSF111337">
    <property type="entry name" value="QueA-like"/>
    <property type="match status" value="1"/>
</dbReference>
<evidence type="ECO:0000256" key="6">
    <source>
        <dbReference type="ARBA" id="ARBA00022691"/>
    </source>
</evidence>
<dbReference type="HAMAP" id="MF_00113">
    <property type="entry name" value="QueA"/>
    <property type="match status" value="1"/>
</dbReference>
<keyword evidence="14" id="KW-0328">Glycosyltransferase</keyword>
<evidence type="ECO:0000256" key="7">
    <source>
        <dbReference type="ARBA" id="ARBA00022785"/>
    </source>
</evidence>
<name>A0A5N0T7V0_9GAMM</name>
<dbReference type="EMBL" id="VYXP01000007">
    <property type="protein sequence ID" value="KAA9130574.1"/>
    <property type="molecule type" value="Genomic_DNA"/>
</dbReference>
<gene>
    <name evidence="13 14" type="primary">queA</name>
    <name evidence="14" type="ORF">F3N42_12880</name>
</gene>
<dbReference type="FunFam" id="3.40.1780.10:FF:000001">
    <property type="entry name" value="S-adenosylmethionine:tRNA ribosyltransferase-isomerase"/>
    <property type="match status" value="1"/>
</dbReference>
<evidence type="ECO:0000256" key="1">
    <source>
        <dbReference type="ARBA" id="ARBA00004496"/>
    </source>
</evidence>
<protein>
    <recommendedName>
        <fullName evidence="11 13">S-adenosylmethionine:tRNA ribosyltransferase-isomerase</fullName>
        <ecNumber evidence="10 13">2.4.99.17</ecNumber>
    </recommendedName>
    <alternativeName>
        <fullName evidence="12 13">Queuosine biosynthesis protein QueA</fullName>
    </alternativeName>
</protein>
<dbReference type="PANTHER" id="PTHR30307:SF0">
    <property type="entry name" value="S-ADENOSYLMETHIONINE:TRNA RIBOSYLTRANSFERASE-ISOMERASE"/>
    <property type="match status" value="1"/>
</dbReference>
<comment type="pathway">
    <text evidence="2 13">tRNA modification; tRNA-queuosine biosynthesis.</text>
</comment>
<dbReference type="GO" id="GO:0008616">
    <property type="term" value="P:tRNA queuosine(34) biosynthetic process"/>
    <property type="evidence" value="ECO:0007669"/>
    <property type="project" value="UniProtKB-UniRule"/>
</dbReference>
<keyword evidence="7 13" id="KW-0671">Queuosine biosynthesis</keyword>
<keyword evidence="6 13" id="KW-0949">S-adenosyl-L-methionine</keyword>
<organism evidence="14 15">
    <name type="scientific">Marinihelvus fidelis</name>
    <dbReference type="NCBI Taxonomy" id="2613842"/>
    <lineage>
        <taxon>Bacteria</taxon>
        <taxon>Pseudomonadati</taxon>
        <taxon>Pseudomonadota</taxon>
        <taxon>Gammaproteobacteria</taxon>
        <taxon>Chromatiales</taxon>
        <taxon>Wenzhouxiangellaceae</taxon>
        <taxon>Marinihelvus</taxon>
    </lineage>
</organism>
<evidence type="ECO:0000256" key="9">
    <source>
        <dbReference type="ARBA" id="ARBA00061210"/>
    </source>
</evidence>
<proteinExistence type="inferred from homology"/>
<sequence length="340" mass="37241">MKTSDFTFELPQALIAQHPLADRTASRLLCLGRSNGAVTHRQFADLPELLRAGDLLVFNDTRVIPARLHGHKASGGRVEILVERLLPDDRCLAQLRVSKKPAAGSHITLDGGSNLEVLGREDSFFLLHSPDEPLSALLEREGHMPLPPYIEREDSEADRERYQTVYANKPGAVAAPTAGLHFDDALLARLDDMGVRQAHVTLHVGAGTFQPVRAERIEDHTMHAEHIEVPEAVVDAIARTRARGGRVIAVGTTSVRSLETAAAGGELAPFSGDSRIFIYPGFEFRAIDAMITNFHLPESTLLMLVSAFAGRNAVLAAYEEAVRERYRFFSYGDAMFIGDA</sequence>
<dbReference type="PANTHER" id="PTHR30307">
    <property type="entry name" value="S-ADENOSYLMETHIONINE:TRNA RIBOSYLTRANSFERASE-ISOMERASE"/>
    <property type="match status" value="1"/>
</dbReference>
<evidence type="ECO:0000256" key="8">
    <source>
        <dbReference type="ARBA" id="ARBA00052751"/>
    </source>
</evidence>
<reference evidence="14 15" key="1">
    <citation type="submission" date="2019-09" db="EMBL/GenBank/DDBJ databases">
        <title>Wenzhouxiangella sp. Genome sequencing and assembly.</title>
        <authorList>
            <person name="Zhang R."/>
        </authorList>
    </citation>
    <scope>NUCLEOTIDE SEQUENCE [LARGE SCALE GENOMIC DNA]</scope>
    <source>
        <strain evidence="14 15">W260</strain>
    </source>
</reference>
<accession>A0A5N0T7V0</accession>
<dbReference type="GO" id="GO:0051075">
    <property type="term" value="F:S-adenosylmethionine:tRNA ribosyltransferase-isomerase activity"/>
    <property type="evidence" value="ECO:0007669"/>
    <property type="project" value="UniProtKB-EC"/>
</dbReference>
<evidence type="ECO:0000256" key="12">
    <source>
        <dbReference type="ARBA" id="ARBA00076160"/>
    </source>
</evidence>
<dbReference type="Gene3D" id="3.40.1780.10">
    <property type="entry name" value="QueA-like"/>
    <property type="match status" value="1"/>
</dbReference>
<keyword evidence="5 13" id="KW-0808">Transferase</keyword>
<dbReference type="NCBIfam" id="TIGR00113">
    <property type="entry name" value="queA"/>
    <property type="match status" value="1"/>
</dbReference>
<keyword evidence="4 13" id="KW-0963">Cytoplasm</keyword>
<dbReference type="EC" id="2.4.99.17" evidence="10 13"/>
<comment type="similarity">
    <text evidence="9 13">Belongs to the QueA family.</text>
</comment>
<evidence type="ECO:0000256" key="2">
    <source>
        <dbReference type="ARBA" id="ARBA00004691"/>
    </source>
</evidence>
<dbReference type="NCBIfam" id="NF001140">
    <property type="entry name" value="PRK00147.1"/>
    <property type="match status" value="1"/>
</dbReference>
<keyword evidence="15" id="KW-1185">Reference proteome</keyword>
<dbReference type="Pfam" id="PF02547">
    <property type="entry name" value="Queuosine_synth"/>
    <property type="match status" value="1"/>
</dbReference>
<dbReference type="InterPro" id="IPR042118">
    <property type="entry name" value="QueA_dom1"/>
</dbReference>
<dbReference type="InterPro" id="IPR036100">
    <property type="entry name" value="QueA_sf"/>
</dbReference>
<evidence type="ECO:0000256" key="3">
    <source>
        <dbReference type="ARBA" id="ARBA00011245"/>
    </source>
</evidence>
<dbReference type="UniPathway" id="UPA00392"/>
<evidence type="ECO:0000313" key="15">
    <source>
        <dbReference type="Proteomes" id="UP000325372"/>
    </source>
</evidence>
<dbReference type="RefSeq" id="WP_150864878.1">
    <property type="nucleotide sequence ID" value="NZ_VYXP01000007.1"/>
</dbReference>